<sequence>MKTGKTLVLLIALSSLIACSNQKTNTTAESKTQHQPSAEHGAADLRQETTGVATLPSFLQKKPEEMQVLYQAVAQHKKLLEKIPCYCGCGDSVHHKNNYDCFVHENKQNGAIVWDDHGTKCGVCLEIAAQSIMDYKNGKSVKEIRKKIDTTYEKKQGKPTPTPSI</sequence>
<dbReference type="eggNOG" id="ENOG502ZVWF">
    <property type="taxonomic scope" value="Bacteria"/>
</dbReference>
<keyword evidence="1" id="KW-0732">Signal</keyword>
<dbReference type="AlphaFoldDB" id="I8UH88"/>
<reference evidence="2 3" key="1">
    <citation type="journal article" date="2012" name="J. Bacteriol.">
        <title>Genome of Bacillus macauensis ZFHKF-1, a Long-Chain-Forming Bacterium.</title>
        <authorList>
            <person name="Cai L."/>
            <person name="Zhang T."/>
        </authorList>
    </citation>
    <scope>NUCLEOTIDE SEQUENCE [LARGE SCALE GENOMIC DNA]</scope>
    <source>
        <strain evidence="2 3">ZFHKF-1</strain>
    </source>
</reference>
<keyword evidence="3" id="KW-1185">Reference proteome</keyword>
<protein>
    <submittedName>
        <fullName evidence="2">Lipoprotein, putative</fullName>
    </submittedName>
</protein>
<gene>
    <name evidence="2" type="ORF">A374_06276</name>
</gene>
<dbReference type="OrthoDB" id="2654667at2"/>
<proteinExistence type="predicted"/>
<accession>I8UH88</accession>
<keyword evidence="2" id="KW-0449">Lipoprotein</keyword>
<dbReference type="InterPro" id="IPR025673">
    <property type="entry name" value="PCYCGC"/>
</dbReference>
<name>I8UH88_9BACL</name>
<dbReference type="Proteomes" id="UP000004080">
    <property type="component" value="Unassembled WGS sequence"/>
</dbReference>
<comment type="caution">
    <text evidence="2">The sequence shown here is derived from an EMBL/GenBank/DDBJ whole genome shotgun (WGS) entry which is preliminary data.</text>
</comment>
<dbReference type="PROSITE" id="PS51257">
    <property type="entry name" value="PROKAR_LIPOPROTEIN"/>
    <property type="match status" value="1"/>
</dbReference>
<evidence type="ECO:0000313" key="2">
    <source>
        <dbReference type="EMBL" id="EIT86183.1"/>
    </source>
</evidence>
<dbReference type="PATRIC" id="fig|1196324.3.peg.1281"/>
<dbReference type="RefSeq" id="WP_007201352.1">
    <property type="nucleotide sequence ID" value="NZ_AKKV01000022.1"/>
</dbReference>
<feature type="chain" id="PRO_5039394341" evidence="1">
    <location>
        <begin position="21"/>
        <end position="165"/>
    </location>
</feature>
<feature type="signal peptide" evidence="1">
    <location>
        <begin position="1"/>
        <end position="20"/>
    </location>
</feature>
<dbReference type="EMBL" id="AKKV01000022">
    <property type="protein sequence ID" value="EIT86183.1"/>
    <property type="molecule type" value="Genomic_DNA"/>
</dbReference>
<dbReference type="Pfam" id="PF13798">
    <property type="entry name" value="PCYCGC"/>
    <property type="match status" value="1"/>
</dbReference>
<evidence type="ECO:0000313" key="3">
    <source>
        <dbReference type="Proteomes" id="UP000004080"/>
    </source>
</evidence>
<dbReference type="STRING" id="1196324.A374_06276"/>
<organism evidence="2 3">
    <name type="scientific">Fictibacillus macauensis ZFHKF-1</name>
    <dbReference type="NCBI Taxonomy" id="1196324"/>
    <lineage>
        <taxon>Bacteria</taxon>
        <taxon>Bacillati</taxon>
        <taxon>Bacillota</taxon>
        <taxon>Bacilli</taxon>
        <taxon>Bacillales</taxon>
        <taxon>Fictibacillaceae</taxon>
        <taxon>Fictibacillus</taxon>
    </lineage>
</organism>
<evidence type="ECO:0000256" key="1">
    <source>
        <dbReference type="SAM" id="SignalP"/>
    </source>
</evidence>